<dbReference type="EMBL" id="BK032658">
    <property type="protein sequence ID" value="DAF53577.1"/>
    <property type="molecule type" value="Genomic_DNA"/>
</dbReference>
<reference evidence="1" key="1">
    <citation type="journal article" date="2021" name="Proc. Natl. Acad. Sci. U.S.A.">
        <title>A Catalog of Tens of Thousands of Viruses from Human Metagenomes Reveals Hidden Associations with Chronic Diseases.</title>
        <authorList>
            <person name="Tisza M.J."/>
            <person name="Buck C.B."/>
        </authorList>
    </citation>
    <scope>NUCLEOTIDE SEQUENCE</scope>
    <source>
        <strain evidence="1">CtIi724</strain>
    </source>
</reference>
<name>A0A8S5SRE9_9CAUD</name>
<accession>A0A8S5SRE9</accession>
<sequence>MAETTKKPETGEKMVRVTLPIINEHDMEQYVGINGRSWLIRRGEEVEVPECVAEVLKLSENQKREAYRYQQQAAKAAETGGEM</sequence>
<protein>
    <submittedName>
        <fullName evidence="1">Uncharacterized protein</fullName>
    </submittedName>
</protein>
<organism evidence="1">
    <name type="scientific">Podoviridae sp. ctIi724</name>
    <dbReference type="NCBI Taxonomy" id="2827731"/>
    <lineage>
        <taxon>Viruses</taxon>
        <taxon>Duplodnaviria</taxon>
        <taxon>Heunggongvirae</taxon>
        <taxon>Uroviricota</taxon>
        <taxon>Caudoviricetes</taxon>
    </lineage>
</organism>
<evidence type="ECO:0000313" key="1">
    <source>
        <dbReference type="EMBL" id="DAF53577.1"/>
    </source>
</evidence>
<proteinExistence type="predicted"/>